<keyword evidence="3" id="KW-1003">Cell membrane</keyword>
<sequence>MIARTVIHRALVVLLMLYLVVPFGWMVLYSVFPSSNLRSERMDLSPADLTLASYASLLSDSSFLVPIRNSLVVASATTLICMALGSLCAYVFARFRFRGQQTLLLGMMAVQAIPAVVLAVPLFVLLRAFGLYDSMLGMILTYTAFILPLVIWMMVSFFESIPVNLEKAARIDGCTRLGIVRRVVLPLSGPGLAATSIFAFITAWSDFFLAKVLTSNSTPLLPVRTAAFQGIFAMDYTAAATAGVITALPVLVLALLAQKWIVQGITEGAVKG</sequence>
<keyword evidence="4 7" id="KW-0812">Transmembrane</keyword>
<evidence type="ECO:0000256" key="6">
    <source>
        <dbReference type="ARBA" id="ARBA00023136"/>
    </source>
</evidence>
<gene>
    <name evidence="9" type="ORF">ACFFF6_04065</name>
</gene>
<dbReference type="CDD" id="cd06261">
    <property type="entry name" value="TM_PBP2"/>
    <property type="match status" value="1"/>
</dbReference>
<evidence type="ECO:0000256" key="4">
    <source>
        <dbReference type="ARBA" id="ARBA00022692"/>
    </source>
</evidence>
<proteinExistence type="inferred from homology"/>
<feature type="transmembrane region" description="Helical" evidence="7">
    <location>
        <begin position="71"/>
        <end position="92"/>
    </location>
</feature>
<dbReference type="RefSeq" id="WP_376978451.1">
    <property type="nucleotide sequence ID" value="NZ_JBHLSV010000004.1"/>
</dbReference>
<dbReference type="Pfam" id="PF00528">
    <property type="entry name" value="BPD_transp_1"/>
    <property type="match status" value="1"/>
</dbReference>
<dbReference type="PANTHER" id="PTHR32243">
    <property type="entry name" value="MALTOSE TRANSPORT SYSTEM PERMEASE-RELATED"/>
    <property type="match status" value="1"/>
</dbReference>
<keyword evidence="10" id="KW-1185">Reference proteome</keyword>
<dbReference type="SUPFAM" id="SSF161098">
    <property type="entry name" value="MetI-like"/>
    <property type="match status" value="1"/>
</dbReference>
<dbReference type="Proteomes" id="UP001589793">
    <property type="component" value="Unassembled WGS sequence"/>
</dbReference>
<feature type="transmembrane region" description="Helical" evidence="7">
    <location>
        <begin position="179"/>
        <end position="204"/>
    </location>
</feature>
<dbReference type="PROSITE" id="PS50928">
    <property type="entry name" value="ABC_TM1"/>
    <property type="match status" value="1"/>
</dbReference>
<dbReference type="InterPro" id="IPR000515">
    <property type="entry name" value="MetI-like"/>
</dbReference>
<dbReference type="InterPro" id="IPR050901">
    <property type="entry name" value="BP-dep_ABC_trans_perm"/>
</dbReference>
<keyword evidence="5 7" id="KW-1133">Transmembrane helix</keyword>
<dbReference type="PANTHER" id="PTHR32243:SF18">
    <property type="entry name" value="INNER MEMBRANE ABC TRANSPORTER PERMEASE PROTEIN YCJP"/>
    <property type="match status" value="1"/>
</dbReference>
<reference evidence="9 10" key="1">
    <citation type="submission" date="2024-09" db="EMBL/GenBank/DDBJ databases">
        <authorList>
            <person name="Sun Q."/>
            <person name="Mori K."/>
        </authorList>
    </citation>
    <scope>NUCLEOTIDE SEQUENCE [LARGE SCALE GENOMIC DNA]</scope>
    <source>
        <strain evidence="9 10">CICC 10874</strain>
    </source>
</reference>
<evidence type="ECO:0000256" key="3">
    <source>
        <dbReference type="ARBA" id="ARBA00022475"/>
    </source>
</evidence>
<protein>
    <submittedName>
        <fullName evidence="9">Carbohydrate ABC transporter permease</fullName>
    </submittedName>
</protein>
<dbReference type="EMBL" id="JBHLSV010000004">
    <property type="protein sequence ID" value="MFC0673129.1"/>
    <property type="molecule type" value="Genomic_DNA"/>
</dbReference>
<evidence type="ECO:0000259" key="8">
    <source>
        <dbReference type="PROSITE" id="PS50928"/>
    </source>
</evidence>
<feature type="transmembrane region" description="Helical" evidence="7">
    <location>
        <begin position="236"/>
        <end position="257"/>
    </location>
</feature>
<evidence type="ECO:0000256" key="1">
    <source>
        <dbReference type="ARBA" id="ARBA00004651"/>
    </source>
</evidence>
<evidence type="ECO:0000313" key="9">
    <source>
        <dbReference type="EMBL" id="MFC0673129.1"/>
    </source>
</evidence>
<keyword evidence="6 7" id="KW-0472">Membrane</keyword>
<keyword evidence="2 7" id="KW-0813">Transport</keyword>
<comment type="similarity">
    <text evidence="7">Belongs to the binding-protein-dependent transport system permease family.</text>
</comment>
<organism evidence="9 10">
    <name type="scientific">Brachybacterium hainanense</name>
    <dbReference type="NCBI Taxonomy" id="1541174"/>
    <lineage>
        <taxon>Bacteria</taxon>
        <taxon>Bacillati</taxon>
        <taxon>Actinomycetota</taxon>
        <taxon>Actinomycetes</taxon>
        <taxon>Micrococcales</taxon>
        <taxon>Dermabacteraceae</taxon>
        <taxon>Brachybacterium</taxon>
    </lineage>
</organism>
<comment type="caution">
    <text evidence="9">The sequence shown here is derived from an EMBL/GenBank/DDBJ whole genome shotgun (WGS) entry which is preliminary data.</text>
</comment>
<comment type="subcellular location">
    <subcellularLocation>
        <location evidence="1 7">Cell membrane</location>
        <topology evidence="1 7">Multi-pass membrane protein</topology>
    </subcellularLocation>
</comment>
<dbReference type="InterPro" id="IPR035906">
    <property type="entry name" value="MetI-like_sf"/>
</dbReference>
<feature type="transmembrane region" description="Helical" evidence="7">
    <location>
        <begin position="104"/>
        <end position="129"/>
    </location>
</feature>
<evidence type="ECO:0000256" key="7">
    <source>
        <dbReference type="RuleBase" id="RU363032"/>
    </source>
</evidence>
<accession>A0ABV6R822</accession>
<feature type="domain" description="ABC transmembrane type-1" evidence="8">
    <location>
        <begin position="67"/>
        <end position="257"/>
    </location>
</feature>
<name>A0ABV6R822_9MICO</name>
<evidence type="ECO:0000256" key="2">
    <source>
        <dbReference type="ARBA" id="ARBA00022448"/>
    </source>
</evidence>
<dbReference type="Gene3D" id="1.10.3720.10">
    <property type="entry name" value="MetI-like"/>
    <property type="match status" value="1"/>
</dbReference>
<evidence type="ECO:0000256" key="5">
    <source>
        <dbReference type="ARBA" id="ARBA00022989"/>
    </source>
</evidence>
<feature type="transmembrane region" description="Helical" evidence="7">
    <location>
        <begin position="12"/>
        <end position="32"/>
    </location>
</feature>
<feature type="transmembrane region" description="Helical" evidence="7">
    <location>
        <begin position="135"/>
        <end position="158"/>
    </location>
</feature>
<evidence type="ECO:0000313" key="10">
    <source>
        <dbReference type="Proteomes" id="UP001589793"/>
    </source>
</evidence>